<accession>A0A2X3MIP9</accession>
<protein>
    <submittedName>
        <fullName evidence="1">Uncharacterized protein</fullName>
    </submittedName>
</protein>
<name>A0A2X3MIP9_9BACT</name>
<keyword evidence="2" id="KW-1185">Reference proteome</keyword>
<dbReference type="Proteomes" id="UP000249818">
    <property type="component" value="Chromosome BARAN1"/>
</dbReference>
<evidence type="ECO:0000313" key="1">
    <source>
        <dbReference type="EMBL" id="SQD92045.1"/>
    </source>
</evidence>
<evidence type="ECO:0000313" key="2">
    <source>
        <dbReference type="Proteomes" id="UP000249818"/>
    </source>
</evidence>
<dbReference type="EMBL" id="LS483254">
    <property type="protein sequence ID" value="SQD92045.1"/>
    <property type="molecule type" value="Genomic_DNA"/>
</dbReference>
<reference evidence="2" key="1">
    <citation type="submission" date="2018-05" db="EMBL/GenBank/DDBJ databases">
        <authorList>
            <person name="Hao L."/>
        </authorList>
    </citation>
    <scope>NUCLEOTIDE SEQUENCE [LARGE SCALE GENOMIC DNA]</scope>
</reference>
<dbReference type="KEGG" id="bana:BARAN1_0020"/>
<proteinExistence type="predicted"/>
<dbReference type="RefSeq" id="WP_157959322.1">
    <property type="nucleotide sequence ID" value="NZ_LS483254.1"/>
</dbReference>
<gene>
    <name evidence="1" type="ORF">BARAN1_0020</name>
</gene>
<sequence length="1006" mass="108319">MARKGVLIGLLVAVLASTAWGFEPYFSNAAGQKIGTVWEGQRVYVAVKDPEKGACGIDEFLADLVIFDFKTGAYFEAPGEVFRELGGIGSGLYFWVDAPGSNTKVTVQIGSRDDFLTVPTGQTHVMGDILGALRLWTEGAWEYVDQNLLAGDPFGLAAPVAVGTGFVDFPRERLTARVTFEGFVATTLSGGGPGAVTPTLVAGRFENNDTLVLIVADQTDERNIDQDQVKIVDTVAKLTVTPSRINYGCGPACSNIIVKIEDKDENLDCNQIEYVPFFVIVNPGSWNPATSQINNFCALMLRGGYDVTALADMDEPIRWYNIYDEPVVGNGVFAGVNSRYIEYPAAWLQPGTAVGRVLFFAAETAVDSGVFEFNFGNIEDLQAALGFNQFPMGTTIAFYYIDPNDFDDMTLATIEVGNRPHSQTFITDANGIPVQEVRIGAGWGGLYVRVYDADANVEACCQDKVVVHICDPHNEDDSEYYILDEISNDSGIFFSQSGIPLLPVWDAVSGYQLVFDDWRIQSFNEDTIFVRYNSVNYTQATLNALGDGNANDTFFPPAIDAAASRNQEWDVSFALAKAYDTQVFDGTTHHMRFLNGQYQPVDTIPLSGSLYLEVTDLDQNEHPAMRELIFGGWNKDALAGEQGDATVTRTVYTGAPLAGTALQDAGEDSAPIWWVELPAGAEDSDRMTPQGGVTAPANVFLGATGPVAADLNLSISQIPETVKVFMWNAQRGTWERMDLRETAVGSGIFRSTTCVLVADSRNPGDGNLASKPGDTIMAFYQDPSNHSDVSIISIKVNEGGAGGITPPTVALSVAFDRANYNPGDTVTITVTDEQYAGAMEITGAAKPLILKTADGTELASWTQIPAVSGQPGKFRVSYVLPANVTGTITAVYTDPLIATRTAQAQATVAAPVLTSVSDVKPVPEVFSTSTAFTVYAQPAGAVPNKVTIAVYDLTGRNVATLTGTNTTTVSWNGGTLRNGAYIYVWTVEGGNPVQTWTDKGFVYIKR</sequence>
<organism evidence="1 2">
    <name type="scientific">Candidatus Bipolaricaulis anaerobius</name>
    <dbReference type="NCBI Taxonomy" id="2026885"/>
    <lineage>
        <taxon>Bacteria</taxon>
        <taxon>Candidatus Bipolaricaulota</taxon>
        <taxon>Candidatus Bipolaricaulia</taxon>
        <taxon>Candidatus Bipolaricaulales</taxon>
        <taxon>Candidatus Bipolaricaulaceae</taxon>
        <taxon>Candidatus Bipolaricaulis</taxon>
    </lineage>
</organism>
<dbReference type="AlphaFoldDB" id="A0A2X3MIP9"/>